<dbReference type="EMBL" id="CP015136">
    <property type="protein sequence ID" value="AMY09982.1"/>
    <property type="molecule type" value="Genomic_DNA"/>
</dbReference>
<reference evidence="6" key="2">
    <citation type="submission" date="2016-04" db="EMBL/GenBank/DDBJ databases">
        <title>First Complete Genome Sequence of a Subdivision 6 Acidobacterium.</title>
        <authorList>
            <person name="Huang S."/>
            <person name="Vieira S."/>
            <person name="Bunk B."/>
            <person name="Riedel T."/>
            <person name="Sproeer C."/>
            <person name="Overmann J."/>
        </authorList>
    </citation>
    <scope>NUCLEOTIDE SEQUENCE [LARGE SCALE GENOMIC DNA]</scope>
    <source>
        <strain evidence="6">DSM 100886 HEG_-6_39</strain>
    </source>
</reference>
<dbReference type="AlphaFoldDB" id="A0A143PN14"/>
<protein>
    <submittedName>
        <fullName evidence="5">Methionine import ATP-binding protein MetN</fullName>
        <ecNumber evidence="5">3.6.3.-</ecNumber>
    </submittedName>
</protein>
<organism evidence="5 6">
    <name type="scientific">Luteitalea pratensis</name>
    <dbReference type="NCBI Taxonomy" id="1855912"/>
    <lineage>
        <taxon>Bacteria</taxon>
        <taxon>Pseudomonadati</taxon>
        <taxon>Acidobacteriota</taxon>
        <taxon>Vicinamibacteria</taxon>
        <taxon>Vicinamibacterales</taxon>
        <taxon>Vicinamibacteraceae</taxon>
        <taxon>Luteitalea</taxon>
    </lineage>
</organism>
<dbReference type="SUPFAM" id="SSF52540">
    <property type="entry name" value="P-loop containing nucleoside triphosphate hydrolases"/>
    <property type="match status" value="1"/>
</dbReference>
<dbReference type="InterPro" id="IPR003593">
    <property type="entry name" value="AAA+_ATPase"/>
</dbReference>
<dbReference type="Proteomes" id="UP000076079">
    <property type="component" value="Chromosome"/>
</dbReference>
<keyword evidence="3 5" id="KW-0067">ATP-binding</keyword>
<evidence type="ECO:0000256" key="1">
    <source>
        <dbReference type="ARBA" id="ARBA00022448"/>
    </source>
</evidence>
<dbReference type="Pfam" id="PF00005">
    <property type="entry name" value="ABC_tran"/>
    <property type="match status" value="1"/>
</dbReference>
<name>A0A143PN14_LUTPR</name>
<evidence type="ECO:0000259" key="4">
    <source>
        <dbReference type="PROSITE" id="PS50893"/>
    </source>
</evidence>
<dbReference type="PANTHER" id="PTHR43023:SF6">
    <property type="entry name" value="INTERMEMBRANE PHOSPHOLIPID TRANSPORT SYSTEM ATP-BINDING PROTEIN MLAF"/>
    <property type="match status" value="1"/>
</dbReference>
<dbReference type="OrthoDB" id="9802264at2"/>
<dbReference type="InterPro" id="IPR027417">
    <property type="entry name" value="P-loop_NTPase"/>
</dbReference>
<accession>A0A143PN14</accession>
<proteinExistence type="predicted"/>
<reference evidence="5 6" key="1">
    <citation type="journal article" date="2016" name="Genome Announc.">
        <title>First Complete Genome Sequence of a Subdivision 6 Acidobacterium Strain.</title>
        <authorList>
            <person name="Huang S."/>
            <person name="Vieira S."/>
            <person name="Bunk B."/>
            <person name="Riedel T."/>
            <person name="Sproer C."/>
            <person name="Overmann J."/>
        </authorList>
    </citation>
    <scope>NUCLEOTIDE SEQUENCE [LARGE SCALE GENOMIC DNA]</scope>
    <source>
        <strain evidence="6">DSM 100886 HEG_-6_39</strain>
    </source>
</reference>
<dbReference type="GO" id="GO:0005524">
    <property type="term" value="F:ATP binding"/>
    <property type="evidence" value="ECO:0007669"/>
    <property type="project" value="UniProtKB-KW"/>
</dbReference>
<dbReference type="EC" id="3.6.3.-" evidence="5"/>
<evidence type="ECO:0000256" key="3">
    <source>
        <dbReference type="ARBA" id="ARBA00022840"/>
    </source>
</evidence>
<dbReference type="PANTHER" id="PTHR43023">
    <property type="entry name" value="PROTEIN TRIGALACTOSYLDIACYLGLYCEROL 3, CHLOROPLASTIC"/>
    <property type="match status" value="1"/>
</dbReference>
<sequence length="282" mass="31558">MGTPTPLETRLSRVKTPGEPVIVFERVFLAFGDNVILKDISFELRAGYSKIFLGASGAGKSTILKLILGLLKPQAGKIWVNGVRVDTLGESDMMKVRDDVGMVFQEGALFDSLSVRENVGYKLYEESDTPLEDVHRRVEEVLGWVELEEHIDKMPSELSGGQRRRVAIARAMTFQPRILLYDEPTTGLDPITSITIDDEIVKLRDIEGVSSLVVTHQLRDAFYVAERMAFRGNDGRIQFVPATPEKLAQTEFVMLRDGLIHFEGTAKELRATNDPYLALFLS</sequence>
<dbReference type="PROSITE" id="PS00211">
    <property type="entry name" value="ABC_TRANSPORTER_1"/>
    <property type="match status" value="1"/>
</dbReference>
<dbReference type="InterPro" id="IPR017871">
    <property type="entry name" value="ABC_transporter-like_CS"/>
</dbReference>
<dbReference type="InterPro" id="IPR003439">
    <property type="entry name" value="ABC_transporter-like_ATP-bd"/>
</dbReference>
<feature type="domain" description="ABC transporter" evidence="4">
    <location>
        <begin position="22"/>
        <end position="282"/>
    </location>
</feature>
<dbReference type="SMART" id="SM00382">
    <property type="entry name" value="AAA"/>
    <property type="match status" value="1"/>
</dbReference>
<dbReference type="KEGG" id="abac:LuPra_03209"/>
<keyword evidence="6" id="KW-1185">Reference proteome</keyword>
<dbReference type="PROSITE" id="PS50893">
    <property type="entry name" value="ABC_TRANSPORTER_2"/>
    <property type="match status" value="1"/>
</dbReference>
<gene>
    <name evidence="5" type="primary">metN</name>
    <name evidence="5" type="ORF">LuPra_03209</name>
</gene>
<dbReference type="Gene3D" id="3.40.50.300">
    <property type="entry name" value="P-loop containing nucleotide triphosphate hydrolases"/>
    <property type="match status" value="1"/>
</dbReference>
<evidence type="ECO:0000313" key="6">
    <source>
        <dbReference type="Proteomes" id="UP000076079"/>
    </source>
</evidence>
<evidence type="ECO:0000256" key="2">
    <source>
        <dbReference type="ARBA" id="ARBA00022741"/>
    </source>
</evidence>
<keyword evidence="1" id="KW-0813">Transport</keyword>
<keyword evidence="2" id="KW-0547">Nucleotide-binding</keyword>
<keyword evidence="5" id="KW-0378">Hydrolase</keyword>
<dbReference type="GO" id="GO:0016887">
    <property type="term" value="F:ATP hydrolysis activity"/>
    <property type="evidence" value="ECO:0007669"/>
    <property type="project" value="InterPro"/>
</dbReference>
<evidence type="ECO:0000313" key="5">
    <source>
        <dbReference type="EMBL" id="AMY09982.1"/>
    </source>
</evidence>
<dbReference type="STRING" id="1855912.LuPra_03209"/>